<evidence type="ECO:0000256" key="4">
    <source>
        <dbReference type="ARBA" id="ARBA00023163"/>
    </source>
</evidence>
<dbReference type="GO" id="GO:0005634">
    <property type="term" value="C:nucleus"/>
    <property type="evidence" value="ECO:0007669"/>
    <property type="project" value="UniProtKB-SubCell"/>
</dbReference>
<reference evidence="9 10" key="1">
    <citation type="submission" date="2024-02" db="EMBL/GenBank/DDBJ databases">
        <title>Chromosome-scale genome assembly of the rough periwinkle Littorina saxatilis.</title>
        <authorList>
            <person name="De Jode A."/>
            <person name="Faria R."/>
            <person name="Formenti G."/>
            <person name="Sims Y."/>
            <person name="Smith T.P."/>
            <person name="Tracey A."/>
            <person name="Wood J.M.D."/>
            <person name="Zagrodzka Z.B."/>
            <person name="Johannesson K."/>
            <person name="Butlin R.K."/>
            <person name="Leder E.H."/>
        </authorList>
    </citation>
    <scope>NUCLEOTIDE SEQUENCE [LARGE SCALE GENOMIC DNA]</scope>
    <source>
        <strain evidence="9">Snail1</strain>
        <tissue evidence="9">Muscle</tissue>
    </source>
</reference>
<dbReference type="GO" id="GO:0072487">
    <property type="term" value="C:MSL complex"/>
    <property type="evidence" value="ECO:0007669"/>
    <property type="project" value="TreeGrafter"/>
</dbReference>
<evidence type="ECO:0000256" key="1">
    <source>
        <dbReference type="ARBA" id="ARBA00004123"/>
    </source>
</evidence>
<dbReference type="AlphaFoldDB" id="A0AAN9G734"/>
<evidence type="ECO:0000256" key="3">
    <source>
        <dbReference type="ARBA" id="ARBA00023015"/>
    </source>
</evidence>
<dbReference type="SUPFAM" id="SSF54160">
    <property type="entry name" value="Chromo domain-like"/>
    <property type="match status" value="1"/>
</dbReference>
<feature type="region of interest" description="Disordered" evidence="6">
    <location>
        <begin position="297"/>
        <end position="423"/>
    </location>
</feature>
<dbReference type="InterPro" id="IPR016197">
    <property type="entry name" value="Chromo-like_dom_sf"/>
</dbReference>
<dbReference type="FunFam" id="2.30.30.140:FF:000042">
    <property type="entry name" value="male-specific lethal 3 homolog"/>
    <property type="match status" value="1"/>
</dbReference>
<dbReference type="PROSITE" id="PS51640">
    <property type="entry name" value="MRG"/>
    <property type="match status" value="1"/>
</dbReference>
<evidence type="ECO:0000256" key="5">
    <source>
        <dbReference type="ARBA" id="ARBA00023242"/>
    </source>
</evidence>
<dbReference type="GO" id="GO:0035267">
    <property type="term" value="C:NuA4 histone acetyltransferase complex"/>
    <property type="evidence" value="ECO:0007669"/>
    <property type="project" value="TreeGrafter"/>
</dbReference>
<dbReference type="InterPro" id="IPR038217">
    <property type="entry name" value="MRG_C_sf"/>
</dbReference>
<dbReference type="PANTHER" id="PTHR10880:SF15">
    <property type="entry name" value="MSL COMPLEX SUBUNIT 3"/>
    <property type="match status" value="1"/>
</dbReference>
<evidence type="ECO:0008006" key="11">
    <source>
        <dbReference type="Google" id="ProtNLM"/>
    </source>
</evidence>
<sequence length="519" mass="58890">MAKRGIKFEHSVGEVVLCFEPDATKARVLYDAKVLDSQVSKDKQGRKCAAYLVHFQGWNNSWDRLVPESFILKATEDNKTLMKRLTETAKKYRKNRQRRRKIDLILREANVKAPPQYDSESDTSSGGSGDDSDTDNSNHSHSENGKRKRVRKKQQARRSQENSPVTIEIPDILKSRLEDDYTAVSIRGKLCSLPAKPCVMDILEGFMKTFCVNYICEPVERDPLAKERDKTRVEKYVLRLPAENVFALSKELVDGLRILFDFTLPIILLYATEQEQYESVMKNTKPGDVIPGVHEIEKAPASPGSKPRRGRPPSQKVEKQSRTEQHEVEEAASSSDITSRRMTRRSTIDPPFPDDHSAPAAVPTKRQKKQDGAPSPKLSPRATRRRGLHEEPLVVKVEDNSDTEIEFSPPASTSTTNNGMVNPWSQIAGTEAVASASHGQKEDLTHNILTWQIVPTEVRKQPPVLPSQVYGVQHLLRLFVKLPELLNRMPFEEKKLEVLVKLCHHCLLHLVDHQQEFYL</sequence>
<feature type="compositionally biased region" description="Basic and acidic residues" evidence="6">
    <location>
        <begin position="136"/>
        <end position="145"/>
    </location>
</feature>
<evidence type="ECO:0000259" key="8">
    <source>
        <dbReference type="Pfam" id="PF22732"/>
    </source>
</evidence>
<feature type="compositionally biased region" description="Basic and acidic residues" evidence="6">
    <location>
        <begin position="316"/>
        <end position="329"/>
    </location>
</feature>
<dbReference type="Pfam" id="PF05712">
    <property type="entry name" value="MRG"/>
    <property type="match status" value="1"/>
</dbReference>
<dbReference type="InterPro" id="IPR053820">
    <property type="entry name" value="MSL3_chromo-like"/>
</dbReference>
<dbReference type="EMBL" id="JBAMIC010000013">
    <property type="protein sequence ID" value="KAK7097382.1"/>
    <property type="molecule type" value="Genomic_DNA"/>
</dbReference>
<evidence type="ECO:0000313" key="9">
    <source>
        <dbReference type="EMBL" id="KAK7097382.1"/>
    </source>
</evidence>
<keyword evidence="2" id="KW-0156">Chromatin regulator</keyword>
<dbReference type="Pfam" id="PF22732">
    <property type="entry name" value="MSL3_chromo-like"/>
    <property type="match status" value="1"/>
</dbReference>
<protein>
    <recommendedName>
        <fullName evidence="11">MRG domain-containing protein</fullName>
    </recommendedName>
</protein>
<gene>
    <name evidence="9" type="ORF">V1264_004368</name>
</gene>
<keyword evidence="4" id="KW-0804">Transcription</keyword>
<feature type="domain" description="MRG" evidence="7">
    <location>
        <begin position="148"/>
        <end position="518"/>
    </location>
</feature>
<feature type="compositionally biased region" description="Basic and acidic residues" evidence="6">
    <location>
        <begin position="388"/>
        <end position="399"/>
    </location>
</feature>
<dbReference type="InterPro" id="IPR008676">
    <property type="entry name" value="MRG"/>
</dbReference>
<feature type="compositionally biased region" description="Basic residues" evidence="6">
    <location>
        <begin position="146"/>
        <end position="156"/>
    </location>
</feature>
<feature type="compositionally biased region" description="Polar residues" evidence="6">
    <location>
        <begin position="410"/>
        <end position="423"/>
    </location>
</feature>
<accession>A0AAN9G734</accession>
<comment type="caution">
    <text evidence="9">The sequence shown here is derived from an EMBL/GenBank/DDBJ whole genome shotgun (WGS) entry which is preliminary data.</text>
</comment>
<feature type="domain" description="MSL3 chromodomain-like" evidence="8">
    <location>
        <begin position="11"/>
        <end position="87"/>
    </location>
</feature>
<keyword evidence="10" id="KW-1185">Reference proteome</keyword>
<evidence type="ECO:0000256" key="2">
    <source>
        <dbReference type="ARBA" id="ARBA00022853"/>
    </source>
</evidence>
<evidence type="ECO:0000259" key="7">
    <source>
        <dbReference type="Pfam" id="PF05712"/>
    </source>
</evidence>
<organism evidence="9 10">
    <name type="scientific">Littorina saxatilis</name>
    <dbReference type="NCBI Taxonomy" id="31220"/>
    <lineage>
        <taxon>Eukaryota</taxon>
        <taxon>Metazoa</taxon>
        <taxon>Spiralia</taxon>
        <taxon>Lophotrochozoa</taxon>
        <taxon>Mollusca</taxon>
        <taxon>Gastropoda</taxon>
        <taxon>Caenogastropoda</taxon>
        <taxon>Littorinimorpha</taxon>
        <taxon>Littorinoidea</taxon>
        <taxon>Littorinidae</taxon>
        <taxon>Littorina</taxon>
    </lineage>
</organism>
<proteinExistence type="predicted"/>
<feature type="region of interest" description="Disordered" evidence="6">
    <location>
        <begin position="113"/>
        <end position="165"/>
    </location>
</feature>
<dbReference type="GO" id="GO:0006355">
    <property type="term" value="P:regulation of DNA-templated transcription"/>
    <property type="evidence" value="ECO:0007669"/>
    <property type="project" value="InterPro"/>
</dbReference>
<name>A0AAN9G734_9CAEN</name>
<keyword evidence="3" id="KW-0805">Transcription regulation</keyword>
<dbReference type="Gene3D" id="1.10.274.30">
    <property type="entry name" value="MRG domain"/>
    <property type="match status" value="2"/>
</dbReference>
<comment type="subcellular location">
    <subcellularLocation>
        <location evidence="1">Nucleus</location>
    </subcellularLocation>
</comment>
<keyword evidence="5" id="KW-0539">Nucleus</keyword>
<dbReference type="Gene3D" id="2.30.30.140">
    <property type="match status" value="1"/>
</dbReference>
<evidence type="ECO:0000313" key="10">
    <source>
        <dbReference type="Proteomes" id="UP001374579"/>
    </source>
</evidence>
<dbReference type="Proteomes" id="UP001374579">
    <property type="component" value="Unassembled WGS sequence"/>
</dbReference>
<dbReference type="PANTHER" id="PTHR10880">
    <property type="entry name" value="MORTALITY FACTOR 4-LIKE PROTEIN"/>
    <property type="match status" value="1"/>
</dbReference>
<dbReference type="GO" id="GO:0006325">
    <property type="term" value="P:chromatin organization"/>
    <property type="evidence" value="ECO:0007669"/>
    <property type="project" value="UniProtKB-KW"/>
</dbReference>
<dbReference type="InterPro" id="IPR026541">
    <property type="entry name" value="MRG_dom"/>
</dbReference>
<evidence type="ECO:0000256" key="6">
    <source>
        <dbReference type="SAM" id="MobiDB-lite"/>
    </source>
</evidence>